<name>A0A5S3YP85_9GAMM</name>
<dbReference type="Proteomes" id="UP000307362">
    <property type="component" value="Unassembled WGS sequence"/>
</dbReference>
<sequence length="218" mass="24960">MILNERQKIVGMLEECHRDLTHIQGSMVDLKSLTNESLLNVHLFKAISNEVELWLRNQNNNSVVTLASRNVFELYLIMLEVNSNEESLKRFYAQLVGDRDDLSAAFMNKCKAAGHPIPERALSVLQEETATIPFENVTTRPFNMRNLAKEHNYIEDYDFFYKLSSKLIHPSALKVFGIENNSPQYQVVAMAGYYFVSKATDYAVSLYNDQLVLQVANT</sequence>
<accession>A0A5S3YP85</accession>
<reference evidence="2" key="2">
    <citation type="submission" date="2019-06" db="EMBL/GenBank/DDBJ databases">
        <title>Co-occurence of chitin degradation, pigmentation and bioactivity in marine Pseudoalteromonas.</title>
        <authorList>
            <person name="Sonnenschein E.C."/>
            <person name="Bech P.K."/>
        </authorList>
    </citation>
    <scope>NUCLEOTIDE SEQUENCE [LARGE SCALE GENOMIC DNA]</scope>
    <source>
        <strain evidence="2">S1189</strain>
    </source>
</reference>
<dbReference type="EMBL" id="PNCM01000072">
    <property type="protein sequence ID" value="TMP77349.1"/>
    <property type="molecule type" value="Genomic_DNA"/>
</dbReference>
<reference evidence="1 2" key="1">
    <citation type="submission" date="2017-12" db="EMBL/GenBank/DDBJ databases">
        <authorList>
            <person name="Paulsen S."/>
            <person name="Gram L.K."/>
        </authorList>
    </citation>
    <scope>NUCLEOTIDE SEQUENCE [LARGE SCALE GENOMIC DNA]</scope>
    <source>
        <strain evidence="1 2">S1189</strain>
    </source>
</reference>
<protein>
    <submittedName>
        <fullName evidence="1">Uncharacterized protein</fullName>
    </submittedName>
</protein>
<evidence type="ECO:0000313" key="1">
    <source>
        <dbReference type="EMBL" id="TMP77349.1"/>
    </source>
</evidence>
<gene>
    <name evidence="1" type="ORF">CWB73_20295</name>
</gene>
<proteinExistence type="predicted"/>
<dbReference type="OrthoDB" id="9763949at2"/>
<evidence type="ECO:0000313" key="2">
    <source>
        <dbReference type="Proteomes" id="UP000307362"/>
    </source>
</evidence>
<dbReference type="AlphaFoldDB" id="A0A5S3YP85"/>
<organism evidence="1 2">
    <name type="scientific">Pseudoalteromonas phenolica</name>
    <dbReference type="NCBI Taxonomy" id="161398"/>
    <lineage>
        <taxon>Bacteria</taxon>
        <taxon>Pseudomonadati</taxon>
        <taxon>Pseudomonadota</taxon>
        <taxon>Gammaproteobacteria</taxon>
        <taxon>Alteromonadales</taxon>
        <taxon>Pseudoalteromonadaceae</taxon>
        <taxon>Pseudoalteromonas</taxon>
    </lineage>
</organism>
<comment type="caution">
    <text evidence="1">The sequence shown here is derived from an EMBL/GenBank/DDBJ whole genome shotgun (WGS) entry which is preliminary data.</text>
</comment>
<dbReference type="RefSeq" id="WP_138569237.1">
    <property type="nucleotide sequence ID" value="NZ_PNCM01000072.1"/>
</dbReference>